<sequence>ILHGLQAGDGSRREVAPGDGHVLYIPLPADLDLEHGLELKVVAEGVETTEQLDFLKEQGCDEIQGYLLSPP</sequence>
<protein>
    <submittedName>
        <fullName evidence="2">EAL domain-containing protein</fullName>
    </submittedName>
</protein>
<dbReference type="PANTHER" id="PTHR33121:SF70">
    <property type="entry name" value="SIGNALING PROTEIN YKOW"/>
    <property type="match status" value="1"/>
</dbReference>
<dbReference type="InterPro" id="IPR001633">
    <property type="entry name" value="EAL_dom"/>
</dbReference>
<dbReference type="Proteomes" id="UP001273935">
    <property type="component" value="Unassembled WGS sequence"/>
</dbReference>
<keyword evidence="3" id="KW-1185">Reference proteome</keyword>
<evidence type="ECO:0000313" key="3">
    <source>
        <dbReference type="Proteomes" id="UP001273935"/>
    </source>
</evidence>
<dbReference type="PANTHER" id="PTHR33121">
    <property type="entry name" value="CYCLIC DI-GMP PHOSPHODIESTERASE PDEF"/>
    <property type="match status" value="1"/>
</dbReference>
<name>A0ABU3Y1B8_9GAMM</name>
<comment type="caution">
    <text evidence="2">The sequence shown here is derived from an EMBL/GenBank/DDBJ whole genome shotgun (WGS) entry which is preliminary data.</text>
</comment>
<dbReference type="SUPFAM" id="SSF141868">
    <property type="entry name" value="EAL domain-like"/>
    <property type="match status" value="1"/>
</dbReference>
<dbReference type="InterPro" id="IPR035919">
    <property type="entry name" value="EAL_sf"/>
</dbReference>
<dbReference type="RefSeq" id="WP_317234894.1">
    <property type="nucleotide sequence ID" value="NZ_JAWJUL010000467.1"/>
</dbReference>
<gene>
    <name evidence="2" type="ORF">R0G64_31835</name>
</gene>
<feature type="domain" description="EAL" evidence="1">
    <location>
        <begin position="1"/>
        <end position="71"/>
    </location>
</feature>
<accession>A0ABU3Y1B8</accession>
<evidence type="ECO:0000259" key="1">
    <source>
        <dbReference type="PROSITE" id="PS50883"/>
    </source>
</evidence>
<dbReference type="EMBL" id="JAWJUL010000467">
    <property type="protein sequence ID" value="MDV3443959.1"/>
    <property type="molecule type" value="Genomic_DNA"/>
</dbReference>
<evidence type="ECO:0000313" key="2">
    <source>
        <dbReference type="EMBL" id="MDV3443959.1"/>
    </source>
</evidence>
<dbReference type="PROSITE" id="PS50883">
    <property type="entry name" value="EAL"/>
    <property type="match status" value="1"/>
</dbReference>
<reference evidence="2 3" key="1">
    <citation type="submission" date="2023-10" db="EMBL/GenBank/DDBJ databases">
        <title>Pseudomonas otitidis isolated from a paediatric patient with cystic fibrosis in Chile.</title>
        <authorList>
            <person name="Amsteins-Romero L."/>
            <person name="Opazo-Capurro A."/>
            <person name="Matus-Kohler M."/>
            <person name="Gonzalez-Rocha G."/>
        </authorList>
    </citation>
    <scope>NUCLEOTIDE SEQUENCE [LARGE SCALE GENOMIC DNA]</scope>
    <source>
        <strain evidence="2 3">P-714</strain>
    </source>
</reference>
<dbReference type="Gene3D" id="3.20.20.450">
    <property type="entry name" value="EAL domain"/>
    <property type="match status" value="1"/>
</dbReference>
<organism evidence="2 3">
    <name type="scientific">Metapseudomonas otitidis</name>
    <dbReference type="NCBI Taxonomy" id="319939"/>
    <lineage>
        <taxon>Bacteria</taxon>
        <taxon>Pseudomonadati</taxon>
        <taxon>Pseudomonadota</taxon>
        <taxon>Gammaproteobacteria</taxon>
        <taxon>Pseudomonadales</taxon>
        <taxon>Pseudomonadaceae</taxon>
        <taxon>Metapseudomonas</taxon>
    </lineage>
</organism>
<dbReference type="InterPro" id="IPR050706">
    <property type="entry name" value="Cyclic-di-GMP_PDE-like"/>
</dbReference>
<dbReference type="Pfam" id="PF00563">
    <property type="entry name" value="EAL"/>
    <property type="match status" value="1"/>
</dbReference>
<feature type="non-terminal residue" evidence="2">
    <location>
        <position position="71"/>
    </location>
</feature>
<feature type="non-terminal residue" evidence="2">
    <location>
        <position position="1"/>
    </location>
</feature>
<proteinExistence type="predicted"/>